<dbReference type="GO" id="GO:0004674">
    <property type="term" value="F:protein serine/threonine kinase activity"/>
    <property type="evidence" value="ECO:0007669"/>
    <property type="project" value="TreeGrafter"/>
</dbReference>
<dbReference type="InterPro" id="IPR000719">
    <property type="entry name" value="Prot_kinase_dom"/>
</dbReference>
<dbReference type="OrthoDB" id="1668230at2759"/>
<dbReference type="InterPro" id="IPR051681">
    <property type="entry name" value="Ser/Thr_Kinases-Pseudokinases"/>
</dbReference>
<evidence type="ECO:0000313" key="2">
    <source>
        <dbReference type="EMBL" id="RIA88665.1"/>
    </source>
</evidence>
<keyword evidence="3" id="KW-1185">Reference proteome</keyword>
<dbReference type="PANTHER" id="PTHR44329">
    <property type="entry name" value="SERINE/THREONINE-PROTEIN KINASE TNNI3K-RELATED"/>
    <property type="match status" value="1"/>
</dbReference>
<comment type="caution">
    <text evidence="2">The sequence shown here is derived from an EMBL/GenBank/DDBJ whole genome shotgun (WGS) entry which is preliminary data.</text>
</comment>
<dbReference type="Pfam" id="PF07714">
    <property type="entry name" value="PK_Tyr_Ser-Thr"/>
    <property type="match status" value="1"/>
</dbReference>
<dbReference type="PROSITE" id="PS50011">
    <property type="entry name" value="PROTEIN_KINASE_DOM"/>
    <property type="match status" value="1"/>
</dbReference>
<dbReference type="InterPro" id="IPR001245">
    <property type="entry name" value="Ser-Thr/Tyr_kinase_cat_dom"/>
</dbReference>
<dbReference type="SUPFAM" id="SSF56112">
    <property type="entry name" value="Protein kinase-like (PK-like)"/>
    <property type="match status" value="1"/>
</dbReference>
<organism evidence="2 3">
    <name type="scientific">Glomus cerebriforme</name>
    <dbReference type="NCBI Taxonomy" id="658196"/>
    <lineage>
        <taxon>Eukaryota</taxon>
        <taxon>Fungi</taxon>
        <taxon>Fungi incertae sedis</taxon>
        <taxon>Mucoromycota</taxon>
        <taxon>Glomeromycotina</taxon>
        <taxon>Glomeromycetes</taxon>
        <taxon>Glomerales</taxon>
        <taxon>Glomeraceae</taxon>
        <taxon>Glomus</taxon>
    </lineage>
</organism>
<sequence length="253" mass="29621">MVLEYAKDGNFNDWINENYEKFDWSNKILVLRYIISGLVEIHQKQMVHRDLHTGNILFGQDGVYVSDIWGDDSKVDGNIYGIMPYVAPEVLRGKPYTQAADIYSFGMIMYFAATGRQPFDRYAHDQDLVLSICKGASPKIYEQEAPKCYVDLMKKCWDLNPDNRPDAIEIKKTIELFYYSYIDFIKKEKDYEIEKQFKEIEKYKKELSSTKLIVPPQAFYKTRLINTQHIPQLLDAPLNNSDELVFDFSSLEK</sequence>
<dbReference type="AlphaFoldDB" id="A0A397SXE4"/>
<dbReference type="InterPro" id="IPR011009">
    <property type="entry name" value="Kinase-like_dom_sf"/>
</dbReference>
<keyword evidence="2" id="KW-0418">Kinase</keyword>
<dbReference type="GO" id="GO:0005524">
    <property type="term" value="F:ATP binding"/>
    <property type="evidence" value="ECO:0007669"/>
    <property type="project" value="InterPro"/>
</dbReference>
<protein>
    <submittedName>
        <fullName evidence="2">Kinase-like domain-containing protein</fullName>
    </submittedName>
</protein>
<dbReference type="Gene3D" id="1.10.510.10">
    <property type="entry name" value="Transferase(Phosphotransferase) domain 1"/>
    <property type="match status" value="1"/>
</dbReference>
<feature type="domain" description="Protein kinase" evidence="1">
    <location>
        <begin position="1"/>
        <end position="178"/>
    </location>
</feature>
<name>A0A397SXE4_9GLOM</name>
<keyword evidence="2" id="KW-0808">Transferase</keyword>
<gene>
    <name evidence="2" type="ORF">C1645_774411</name>
</gene>
<evidence type="ECO:0000259" key="1">
    <source>
        <dbReference type="PROSITE" id="PS50011"/>
    </source>
</evidence>
<evidence type="ECO:0000313" key="3">
    <source>
        <dbReference type="Proteomes" id="UP000265703"/>
    </source>
</evidence>
<reference evidence="2 3" key="1">
    <citation type="submission" date="2018-06" db="EMBL/GenBank/DDBJ databases">
        <title>Comparative genomics reveals the genomic features of Rhizophagus irregularis, R. cerebriforme, R. diaphanum and Gigaspora rosea, and their symbiotic lifestyle signature.</title>
        <authorList>
            <person name="Morin E."/>
            <person name="San Clemente H."/>
            <person name="Chen E.C.H."/>
            <person name="De La Providencia I."/>
            <person name="Hainaut M."/>
            <person name="Kuo A."/>
            <person name="Kohler A."/>
            <person name="Murat C."/>
            <person name="Tang N."/>
            <person name="Roy S."/>
            <person name="Loubradou J."/>
            <person name="Henrissat B."/>
            <person name="Grigoriev I.V."/>
            <person name="Corradi N."/>
            <person name="Roux C."/>
            <person name="Martin F.M."/>
        </authorList>
    </citation>
    <scope>NUCLEOTIDE SEQUENCE [LARGE SCALE GENOMIC DNA]</scope>
    <source>
        <strain evidence="2 3">DAOM 227022</strain>
    </source>
</reference>
<proteinExistence type="predicted"/>
<dbReference type="Proteomes" id="UP000265703">
    <property type="component" value="Unassembled WGS sequence"/>
</dbReference>
<accession>A0A397SXE4</accession>
<dbReference type="EMBL" id="QKYT01000253">
    <property type="protein sequence ID" value="RIA88665.1"/>
    <property type="molecule type" value="Genomic_DNA"/>
</dbReference>